<evidence type="ECO:0000313" key="4">
    <source>
        <dbReference type="Proteomes" id="UP000289193"/>
    </source>
</evidence>
<dbReference type="Proteomes" id="UP000289193">
    <property type="component" value="Unassembled WGS sequence"/>
</dbReference>
<dbReference type="AlphaFoldDB" id="A0AAX2AAG8"/>
<accession>A0AAX2AAG8</accession>
<organism evidence="2 4">
    <name type="scientific">Halarcobacter bivalviorum</name>
    <dbReference type="NCBI Taxonomy" id="663364"/>
    <lineage>
        <taxon>Bacteria</taxon>
        <taxon>Pseudomonadati</taxon>
        <taxon>Campylobacterota</taxon>
        <taxon>Epsilonproteobacteria</taxon>
        <taxon>Campylobacterales</taxon>
        <taxon>Arcobacteraceae</taxon>
        <taxon>Halarcobacter</taxon>
    </lineage>
</organism>
<evidence type="ECO:0000313" key="1">
    <source>
        <dbReference type="EMBL" id="AXH12192.1"/>
    </source>
</evidence>
<dbReference type="EMBL" id="PDKM01000001">
    <property type="protein sequence ID" value="RXK11297.1"/>
    <property type="molecule type" value="Genomic_DNA"/>
</dbReference>
<proteinExistence type="predicted"/>
<evidence type="ECO:0000313" key="2">
    <source>
        <dbReference type="EMBL" id="RXK11297.1"/>
    </source>
</evidence>
<protein>
    <submittedName>
        <fullName evidence="2">Uncharacterized protein</fullName>
    </submittedName>
</protein>
<dbReference type="EMBL" id="CP031217">
    <property type="protein sequence ID" value="AXH12192.1"/>
    <property type="molecule type" value="Genomic_DNA"/>
</dbReference>
<name>A0AAX2AAG8_9BACT</name>
<dbReference type="RefSeq" id="WP_114839031.1">
    <property type="nucleotide sequence ID" value="NZ_CP031217.1"/>
</dbReference>
<reference evidence="2 4" key="1">
    <citation type="submission" date="2017-10" db="EMBL/GenBank/DDBJ databases">
        <title>Genomics of the genus Arcobacter.</title>
        <authorList>
            <person name="Perez-Cataluna A."/>
            <person name="Figueras M.J."/>
        </authorList>
    </citation>
    <scope>NUCLEOTIDE SEQUENCE [LARGE SCALE GENOMIC DNA]</scope>
    <source>
        <strain evidence="2 4">CECT 7835</strain>
    </source>
</reference>
<dbReference type="Proteomes" id="UP000253850">
    <property type="component" value="Chromosome"/>
</dbReference>
<sequence length="107" mass="12680">MEMILNEYDMVVGAKFENGTIQDYIDEAQTFGLIRYEATTAYWFLYNDLDSPDDIKELYKKVIKEEHYIKDEYGEEMVVFNKQGDTPYETLVKTLDLYLDDELATVY</sequence>
<dbReference type="KEGG" id="hbv:ABIV_1190"/>
<reference evidence="1 3" key="2">
    <citation type="submission" date="2018-07" db="EMBL/GenBank/DDBJ databases">
        <title>Complete genome of the Arcobacter bivalviorum type strain LMG 26154.</title>
        <authorList>
            <person name="Miller W.G."/>
            <person name="Yee E."/>
            <person name="Bono J.L."/>
        </authorList>
    </citation>
    <scope>NUCLEOTIDE SEQUENCE [LARGE SCALE GENOMIC DNA]</scope>
    <source>
        <strain evidence="1 3">LMG 26154</strain>
    </source>
</reference>
<evidence type="ECO:0000313" key="3">
    <source>
        <dbReference type="Proteomes" id="UP000253850"/>
    </source>
</evidence>
<keyword evidence="4" id="KW-1185">Reference proteome</keyword>
<gene>
    <name evidence="1" type="ORF">ABIV_1190</name>
    <name evidence="2" type="ORF">CRV05_02715</name>
</gene>